<dbReference type="PANTHER" id="PTHR33495">
    <property type="entry name" value="ANTI-SIGMA FACTOR ANTAGONIST TM_1081-RELATED-RELATED"/>
    <property type="match status" value="1"/>
</dbReference>
<dbReference type="Gene3D" id="3.30.750.24">
    <property type="entry name" value="STAS domain"/>
    <property type="match status" value="1"/>
</dbReference>
<protein>
    <recommendedName>
        <fullName evidence="2">Anti-sigma factor antagonist</fullName>
    </recommendedName>
</protein>
<dbReference type="AlphaFoldDB" id="G2E5M1"/>
<dbReference type="CDD" id="cd07043">
    <property type="entry name" value="STAS_anti-anti-sigma_factors"/>
    <property type="match status" value="1"/>
</dbReference>
<dbReference type="RefSeq" id="WP_007042297.1">
    <property type="nucleotide sequence ID" value="NZ_AFWT01000032.1"/>
</dbReference>
<evidence type="ECO:0000313" key="4">
    <source>
        <dbReference type="EMBL" id="EGV28690.1"/>
    </source>
</evidence>
<dbReference type="InterPro" id="IPR003658">
    <property type="entry name" value="Anti-sigma_ant"/>
</dbReference>
<comment type="similarity">
    <text evidence="1 2">Belongs to the anti-sigma-factor antagonist family.</text>
</comment>
<dbReference type="NCBIfam" id="TIGR00377">
    <property type="entry name" value="ant_ant_sig"/>
    <property type="match status" value="1"/>
</dbReference>
<gene>
    <name evidence="4" type="ORF">ThidrDRAFT_3584</name>
</gene>
<dbReference type="GO" id="GO:0043856">
    <property type="term" value="F:anti-sigma factor antagonist activity"/>
    <property type="evidence" value="ECO:0007669"/>
    <property type="project" value="InterPro"/>
</dbReference>
<organism evidence="4 5">
    <name type="scientific">Thiorhodococcus drewsii AZ1</name>
    <dbReference type="NCBI Taxonomy" id="765913"/>
    <lineage>
        <taxon>Bacteria</taxon>
        <taxon>Pseudomonadati</taxon>
        <taxon>Pseudomonadota</taxon>
        <taxon>Gammaproteobacteria</taxon>
        <taxon>Chromatiales</taxon>
        <taxon>Chromatiaceae</taxon>
        <taxon>Thiorhodococcus</taxon>
    </lineage>
</organism>
<dbReference type="SUPFAM" id="SSF52091">
    <property type="entry name" value="SpoIIaa-like"/>
    <property type="match status" value="1"/>
</dbReference>
<dbReference type="PROSITE" id="PS50801">
    <property type="entry name" value="STAS"/>
    <property type="match status" value="1"/>
</dbReference>
<dbReference type="Proteomes" id="UP000004200">
    <property type="component" value="Unassembled WGS sequence"/>
</dbReference>
<sequence>MDIQISHEQQASVVAVSGKLDTLTAPAYEKAVTELIDSGTTQMVIDFAELSYISSAGLRSLLVTAKMLKTKAGKLALANVTGGVRDVFEMAGFGSIFAMYDSVPAALEGL</sequence>
<reference evidence="4 5" key="1">
    <citation type="submission" date="2011-06" db="EMBL/GenBank/DDBJ databases">
        <title>The draft genome of Thiorhodococcus drewsii AZ1.</title>
        <authorList>
            <consortium name="US DOE Joint Genome Institute (JGI-PGF)"/>
            <person name="Lucas S."/>
            <person name="Han J."/>
            <person name="Lapidus A."/>
            <person name="Cheng J.-F."/>
            <person name="Goodwin L."/>
            <person name="Pitluck S."/>
            <person name="Peters L."/>
            <person name="Land M.L."/>
            <person name="Hauser L."/>
            <person name="Vogl K."/>
            <person name="Liu Z."/>
            <person name="Imhoff J."/>
            <person name="Thiel V."/>
            <person name="Frigaard N.-U."/>
            <person name="Bryant D.A."/>
            <person name="Woyke T.J."/>
        </authorList>
    </citation>
    <scope>NUCLEOTIDE SEQUENCE [LARGE SCALE GENOMIC DNA]</scope>
    <source>
        <strain evidence="4 5">AZ1</strain>
    </source>
</reference>
<dbReference type="STRING" id="765913.ThidrDRAFT_3584"/>
<dbReference type="Pfam" id="PF01740">
    <property type="entry name" value="STAS"/>
    <property type="match status" value="1"/>
</dbReference>
<dbReference type="InterPro" id="IPR002645">
    <property type="entry name" value="STAS_dom"/>
</dbReference>
<name>G2E5M1_9GAMM</name>
<comment type="caution">
    <text evidence="4">The sequence shown here is derived from an EMBL/GenBank/DDBJ whole genome shotgun (WGS) entry which is preliminary data.</text>
</comment>
<evidence type="ECO:0000256" key="2">
    <source>
        <dbReference type="RuleBase" id="RU003749"/>
    </source>
</evidence>
<feature type="domain" description="STAS" evidence="3">
    <location>
        <begin position="1"/>
        <end position="110"/>
    </location>
</feature>
<dbReference type="InterPro" id="IPR036513">
    <property type="entry name" value="STAS_dom_sf"/>
</dbReference>
<evidence type="ECO:0000256" key="1">
    <source>
        <dbReference type="ARBA" id="ARBA00009013"/>
    </source>
</evidence>
<keyword evidence="5" id="KW-1185">Reference proteome</keyword>
<accession>G2E5M1</accession>
<dbReference type="EMBL" id="AFWT01000032">
    <property type="protein sequence ID" value="EGV28690.1"/>
    <property type="molecule type" value="Genomic_DNA"/>
</dbReference>
<evidence type="ECO:0000313" key="5">
    <source>
        <dbReference type="Proteomes" id="UP000004200"/>
    </source>
</evidence>
<evidence type="ECO:0000259" key="3">
    <source>
        <dbReference type="PROSITE" id="PS50801"/>
    </source>
</evidence>
<dbReference type="OrthoDB" id="280847at2"/>
<proteinExistence type="inferred from homology"/>
<dbReference type="eggNOG" id="COG1366">
    <property type="taxonomic scope" value="Bacteria"/>
</dbReference>